<dbReference type="PANTHER" id="PTHR35894">
    <property type="entry name" value="GENERAL SECRETION PATHWAY PROTEIN A-RELATED"/>
    <property type="match status" value="1"/>
</dbReference>
<dbReference type="InterPro" id="IPR027417">
    <property type="entry name" value="P-loop_NTPase"/>
</dbReference>
<name>A0ABS8GN23_9FLAO</name>
<accession>A0ABS8GN23</accession>
<dbReference type="GO" id="GO:0005524">
    <property type="term" value="F:ATP binding"/>
    <property type="evidence" value="ECO:0007669"/>
    <property type="project" value="UniProtKB-KW"/>
</dbReference>
<evidence type="ECO:0000313" key="2">
    <source>
        <dbReference type="EMBL" id="MCC4211384.1"/>
    </source>
</evidence>
<protein>
    <submittedName>
        <fullName evidence="2">ATP-binding protein</fullName>
    </submittedName>
</protein>
<dbReference type="InterPro" id="IPR049945">
    <property type="entry name" value="AAA_22"/>
</dbReference>
<dbReference type="Proteomes" id="UP001197770">
    <property type="component" value="Unassembled WGS sequence"/>
</dbReference>
<keyword evidence="3" id="KW-1185">Reference proteome</keyword>
<dbReference type="CDD" id="cd00093">
    <property type="entry name" value="HTH_XRE"/>
    <property type="match status" value="1"/>
</dbReference>
<gene>
    <name evidence="2" type="ORF">LLW17_01520</name>
</gene>
<dbReference type="InterPro" id="IPR052026">
    <property type="entry name" value="ExeA_AAA_ATPase_DNA-bind"/>
</dbReference>
<keyword evidence="2" id="KW-0067">ATP-binding</keyword>
<organism evidence="2 3">
    <name type="scientific">Leeuwenhoekiella parthenopeia</name>
    <dbReference type="NCBI Taxonomy" id="2890320"/>
    <lineage>
        <taxon>Bacteria</taxon>
        <taxon>Pseudomonadati</taxon>
        <taxon>Bacteroidota</taxon>
        <taxon>Flavobacteriia</taxon>
        <taxon>Flavobacteriales</taxon>
        <taxon>Flavobacteriaceae</taxon>
        <taxon>Leeuwenhoekiella</taxon>
    </lineage>
</organism>
<keyword evidence="2" id="KW-0547">Nucleotide-binding</keyword>
<reference evidence="2 3" key="1">
    <citation type="submission" date="2021-11" db="EMBL/GenBank/DDBJ databases">
        <title>Seasonal and diel survey of microbial diversity of the Tyrrhenian coast.</title>
        <authorList>
            <person name="Gattoni G."/>
            <person name="Corral P."/>
        </authorList>
    </citation>
    <scope>NUCLEOTIDE SEQUENCE [LARGE SCALE GENOMIC DNA]</scope>
    <source>
        <strain evidence="2 3">Mr9</strain>
    </source>
</reference>
<proteinExistence type="predicted"/>
<comment type="caution">
    <text evidence="2">The sequence shown here is derived from an EMBL/GenBank/DDBJ whole genome shotgun (WGS) entry which is preliminary data.</text>
</comment>
<dbReference type="EMBL" id="JAJGMW010000002">
    <property type="protein sequence ID" value="MCC4211384.1"/>
    <property type="molecule type" value="Genomic_DNA"/>
</dbReference>
<dbReference type="SUPFAM" id="SSF52540">
    <property type="entry name" value="P-loop containing nucleoside triphosphate hydrolases"/>
    <property type="match status" value="1"/>
</dbReference>
<feature type="domain" description="ORC1/DEAH AAA+ ATPase" evidence="1">
    <location>
        <begin position="107"/>
        <end position="224"/>
    </location>
</feature>
<dbReference type="Gene3D" id="3.40.50.300">
    <property type="entry name" value="P-loop containing nucleotide triphosphate hydrolases"/>
    <property type="match status" value="1"/>
</dbReference>
<dbReference type="RefSeq" id="WP_228228505.1">
    <property type="nucleotide sequence ID" value="NZ_JAJGMW010000002.1"/>
</dbReference>
<dbReference type="Pfam" id="PF13401">
    <property type="entry name" value="AAA_22"/>
    <property type="match status" value="1"/>
</dbReference>
<evidence type="ECO:0000313" key="3">
    <source>
        <dbReference type="Proteomes" id="UP001197770"/>
    </source>
</evidence>
<dbReference type="InterPro" id="IPR001387">
    <property type="entry name" value="Cro/C1-type_HTH"/>
</dbReference>
<dbReference type="PANTHER" id="PTHR35894:SF1">
    <property type="entry name" value="PHOSPHORIBULOKINASE _ URIDINE KINASE FAMILY"/>
    <property type="match status" value="1"/>
</dbReference>
<sequence>MNLQTKQTIALECRNYIYENGLSQSDFAAKAGMGKEFITHILKEDSDFTYSAGKNKVVNIADKYFTRIAEFIGLQLSKSYWEVQPTSQLTAAISILKDAKEFGATNLIIGDTGAGKTHAVDLFYRKNPADTFVVTIGSSDNLADIIDKIIDQLKITTGKTKSKKLRDIASKLRNLKENGANPQLIMDEAEYMKIPALCATKELYDYLHKHASIILIGTPQLLKNLDSLRKKDKPGIPQFYRRIKFGIRQLPTVDRSFKLFLNGLSKPVQAFLTQICDNYGELHDVLVPVRREADRTGEEITVPFIKKVLNLSNQY</sequence>
<evidence type="ECO:0000259" key="1">
    <source>
        <dbReference type="Pfam" id="PF13401"/>
    </source>
</evidence>